<gene>
    <name evidence="1" type="ORF">S01H1_14153</name>
</gene>
<reference evidence="1" key="1">
    <citation type="journal article" date="2014" name="Front. Microbiol.">
        <title>High frequency of phylogenetically diverse reductive dehalogenase-homologous genes in deep subseafloor sedimentary metagenomes.</title>
        <authorList>
            <person name="Kawai M."/>
            <person name="Futagami T."/>
            <person name="Toyoda A."/>
            <person name="Takaki Y."/>
            <person name="Nishi S."/>
            <person name="Hori S."/>
            <person name="Arai W."/>
            <person name="Tsubouchi T."/>
            <person name="Morono Y."/>
            <person name="Uchiyama I."/>
            <person name="Ito T."/>
            <person name="Fujiyama A."/>
            <person name="Inagaki F."/>
            <person name="Takami H."/>
        </authorList>
    </citation>
    <scope>NUCLEOTIDE SEQUENCE</scope>
    <source>
        <strain evidence="1">Expedition CK06-06</strain>
    </source>
</reference>
<proteinExistence type="predicted"/>
<feature type="non-terminal residue" evidence="1">
    <location>
        <position position="159"/>
    </location>
</feature>
<name>X0U097_9ZZZZ</name>
<accession>X0U097</accession>
<protein>
    <submittedName>
        <fullName evidence="1">Uncharacterized protein</fullName>
    </submittedName>
</protein>
<comment type="caution">
    <text evidence="1">The sequence shown here is derived from an EMBL/GenBank/DDBJ whole genome shotgun (WGS) entry which is preliminary data.</text>
</comment>
<sequence length="159" mass="18136">MAKKKIERKKVVKRKVAKPKLNPYKRLLAKINRIRKRVPHIEPTGECIDEQTGDVLFRFTEAQQVFEIYLAECAQEKLIFRPYVDEHIQPKAIAVGNMPLLLGTFCIEDTETGARLIGFGSGMGRNLDWSGNTANTRALKQFLLTTFGATWKDPEDTRT</sequence>
<dbReference type="AlphaFoldDB" id="X0U097"/>
<evidence type="ECO:0000313" key="1">
    <source>
        <dbReference type="EMBL" id="GAF81850.1"/>
    </source>
</evidence>
<dbReference type="EMBL" id="BARS01007345">
    <property type="protein sequence ID" value="GAF81850.1"/>
    <property type="molecule type" value="Genomic_DNA"/>
</dbReference>
<organism evidence="1">
    <name type="scientific">marine sediment metagenome</name>
    <dbReference type="NCBI Taxonomy" id="412755"/>
    <lineage>
        <taxon>unclassified sequences</taxon>
        <taxon>metagenomes</taxon>
        <taxon>ecological metagenomes</taxon>
    </lineage>
</organism>